<name>A2A031_MICM2</name>
<proteinExistence type="predicted"/>
<gene>
    <name evidence="1" type="ORF">M23134_01306</name>
</gene>
<evidence type="ECO:0000313" key="1">
    <source>
        <dbReference type="EMBL" id="EAY24006.1"/>
    </source>
</evidence>
<organism evidence="1 2">
    <name type="scientific">Microscilla marina ATCC 23134</name>
    <dbReference type="NCBI Taxonomy" id="313606"/>
    <lineage>
        <taxon>Bacteria</taxon>
        <taxon>Pseudomonadati</taxon>
        <taxon>Bacteroidota</taxon>
        <taxon>Cytophagia</taxon>
        <taxon>Cytophagales</taxon>
        <taxon>Microscillaceae</taxon>
        <taxon>Microscilla</taxon>
    </lineage>
</organism>
<comment type="caution">
    <text evidence="1">The sequence shown here is derived from an EMBL/GenBank/DDBJ whole genome shotgun (WGS) entry which is preliminary data.</text>
</comment>
<dbReference type="RefSeq" id="WP_002705691.1">
    <property type="nucleotide sequence ID" value="NZ_AAWS01000089.1"/>
</dbReference>
<dbReference type="Proteomes" id="UP000004095">
    <property type="component" value="Unassembled WGS sequence"/>
</dbReference>
<evidence type="ECO:0000313" key="2">
    <source>
        <dbReference type="Proteomes" id="UP000004095"/>
    </source>
</evidence>
<protein>
    <submittedName>
        <fullName evidence="1">Uncharacterized protein</fullName>
    </submittedName>
</protein>
<dbReference type="AlphaFoldDB" id="A2A031"/>
<reference evidence="1 2" key="1">
    <citation type="submission" date="2007-01" db="EMBL/GenBank/DDBJ databases">
        <authorList>
            <person name="Haygood M."/>
            <person name="Podell S."/>
            <person name="Anderson C."/>
            <person name="Hopkinson B."/>
            <person name="Roe K."/>
            <person name="Barbeau K."/>
            <person name="Gaasterland T."/>
            <person name="Ferriera S."/>
            <person name="Johnson J."/>
            <person name="Kravitz S."/>
            <person name="Beeson K."/>
            <person name="Sutton G."/>
            <person name="Rogers Y.-H."/>
            <person name="Friedman R."/>
            <person name="Frazier M."/>
            <person name="Venter J.C."/>
        </authorList>
    </citation>
    <scope>NUCLEOTIDE SEQUENCE [LARGE SCALE GENOMIC DNA]</scope>
    <source>
        <strain evidence="1 2">ATCC 23134</strain>
    </source>
</reference>
<accession>A2A031</accession>
<keyword evidence="2" id="KW-1185">Reference proteome</keyword>
<dbReference type="EMBL" id="AAWS01000089">
    <property type="protein sequence ID" value="EAY24006.1"/>
    <property type="molecule type" value="Genomic_DNA"/>
</dbReference>
<sequence>MYQQQKIRLEIDHRELDENFQPGEVILQTQQNLDYFPIGGDFNQKKKAVLNEIRSTPVYKESLYFHYKVYLDETIIFQYQGFFEPNPQLRTHIKWAWSESKGMGEGMIFTPKKPKS</sequence>